<keyword evidence="9 10" id="KW-0472">Membrane</keyword>
<evidence type="ECO:0000256" key="6">
    <source>
        <dbReference type="ARBA" id="ARBA00022475"/>
    </source>
</evidence>
<keyword evidence="7 10" id="KW-0812">Transmembrane</keyword>
<evidence type="ECO:0000256" key="3">
    <source>
        <dbReference type="ARBA" id="ARBA00006669"/>
    </source>
</evidence>
<evidence type="ECO:0000256" key="5">
    <source>
        <dbReference type="ARBA" id="ARBA00022448"/>
    </source>
</evidence>
<evidence type="ECO:0000256" key="7">
    <source>
        <dbReference type="ARBA" id="ARBA00022692"/>
    </source>
</evidence>
<evidence type="ECO:0000256" key="4">
    <source>
        <dbReference type="ARBA" id="ARBA00017522"/>
    </source>
</evidence>
<feature type="transmembrane region" description="Helical" evidence="10">
    <location>
        <begin position="100"/>
        <end position="118"/>
    </location>
</feature>
<proteinExistence type="inferred from homology"/>
<name>A0ABP9UNE4_9BACT</name>
<evidence type="ECO:0000313" key="11">
    <source>
        <dbReference type="EMBL" id="GAA5482181.1"/>
    </source>
</evidence>
<evidence type="ECO:0000256" key="9">
    <source>
        <dbReference type="ARBA" id="ARBA00023136"/>
    </source>
</evidence>
<comment type="subcellular location">
    <subcellularLocation>
        <location evidence="2">Cell membrane</location>
        <topology evidence="2">Multi-pass membrane protein</topology>
    </subcellularLocation>
</comment>
<dbReference type="PANTHER" id="PTHR36122">
    <property type="entry name" value="NICOTINAMIDE RIBOSIDE TRANSPORTER PNUC"/>
    <property type="match status" value="1"/>
</dbReference>
<dbReference type="RefSeq" id="WP_353566324.1">
    <property type="nucleotide sequence ID" value="NZ_BAABRI010000006.1"/>
</dbReference>
<dbReference type="EMBL" id="BAABRI010000006">
    <property type="protein sequence ID" value="GAA5482181.1"/>
    <property type="molecule type" value="Genomic_DNA"/>
</dbReference>
<keyword evidence="6" id="KW-1003">Cell membrane</keyword>
<reference evidence="11 12" key="1">
    <citation type="submission" date="2024-02" db="EMBL/GenBank/DDBJ databases">
        <title>Haloferula sargassicola NBRC 104335.</title>
        <authorList>
            <person name="Ichikawa N."/>
            <person name="Katano-Makiyama Y."/>
            <person name="Hidaka K."/>
        </authorList>
    </citation>
    <scope>NUCLEOTIDE SEQUENCE [LARGE SCALE GENOMIC DNA]</scope>
    <source>
        <strain evidence="11 12">NBRC 104335</strain>
    </source>
</reference>
<protein>
    <recommendedName>
        <fullName evidence="4">Nicotinamide riboside transporter PnuC</fullName>
    </recommendedName>
</protein>
<dbReference type="Proteomes" id="UP001476282">
    <property type="component" value="Unassembled WGS sequence"/>
</dbReference>
<dbReference type="InterPro" id="IPR006419">
    <property type="entry name" value="NMN_transpt_PnuC"/>
</dbReference>
<feature type="transmembrane region" description="Helical" evidence="10">
    <location>
        <begin position="63"/>
        <end position="80"/>
    </location>
</feature>
<comment type="function">
    <text evidence="1">Required for nicotinamide riboside transport across the inner membrane.</text>
</comment>
<keyword evidence="5" id="KW-0813">Transport</keyword>
<evidence type="ECO:0000313" key="12">
    <source>
        <dbReference type="Proteomes" id="UP001476282"/>
    </source>
</evidence>
<sequence length="199" mass="22861">MNPLEAFREILHRPPWLEIIANGVNLVSIVLATRNSIHTWWTGIFGCALFGWLFFTSQLYADVTLQVFFIGTSACGWWHWLHHRGRRVERPVSRTSTRELAAIIPAGILAAGGYGWLLHRFTDAYAPFIDSSVLALSVAAQFLLMRRKLETWIFWFATNSLAVPLFASRGLWLTAFFYLLFWINAPIGFLRWRREATAS</sequence>
<dbReference type="Pfam" id="PF04973">
    <property type="entry name" value="NMN_transporter"/>
    <property type="match status" value="1"/>
</dbReference>
<gene>
    <name evidence="11" type="primary">pnuC</name>
    <name evidence="11" type="ORF">Hsar01_01398</name>
</gene>
<comment type="similarity">
    <text evidence="3">Belongs to the nicotinamide ribonucleoside (NR) uptake permease (TC 4.B.1) family.</text>
</comment>
<evidence type="ECO:0000256" key="1">
    <source>
        <dbReference type="ARBA" id="ARBA00002672"/>
    </source>
</evidence>
<dbReference type="NCBIfam" id="TIGR01528">
    <property type="entry name" value="NMN_trans_PnuC"/>
    <property type="match status" value="1"/>
</dbReference>
<evidence type="ECO:0000256" key="8">
    <source>
        <dbReference type="ARBA" id="ARBA00022989"/>
    </source>
</evidence>
<keyword evidence="12" id="KW-1185">Reference proteome</keyword>
<feature type="transmembrane region" description="Helical" evidence="10">
    <location>
        <begin position="173"/>
        <end position="192"/>
    </location>
</feature>
<feature type="transmembrane region" description="Helical" evidence="10">
    <location>
        <begin position="15"/>
        <end position="33"/>
    </location>
</feature>
<organism evidence="11 12">
    <name type="scientific">Haloferula sargassicola</name>
    <dbReference type="NCBI Taxonomy" id="490096"/>
    <lineage>
        <taxon>Bacteria</taxon>
        <taxon>Pseudomonadati</taxon>
        <taxon>Verrucomicrobiota</taxon>
        <taxon>Verrucomicrobiia</taxon>
        <taxon>Verrucomicrobiales</taxon>
        <taxon>Verrucomicrobiaceae</taxon>
        <taxon>Haloferula</taxon>
    </lineage>
</organism>
<feature type="transmembrane region" description="Helical" evidence="10">
    <location>
        <begin position="40"/>
        <end position="57"/>
    </location>
</feature>
<dbReference type="PANTHER" id="PTHR36122:SF2">
    <property type="entry name" value="NICOTINAMIDE RIBOSIDE TRANSPORTER PNUC"/>
    <property type="match status" value="1"/>
</dbReference>
<accession>A0ABP9UNE4</accession>
<comment type="caution">
    <text evidence="11">The sequence shown here is derived from an EMBL/GenBank/DDBJ whole genome shotgun (WGS) entry which is preliminary data.</text>
</comment>
<keyword evidence="8 10" id="KW-1133">Transmembrane helix</keyword>
<evidence type="ECO:0000256" key="10">
    <source>
        <dbReference type="SAM" id="Phobius"/>
    </source>
</evidence>
<evidence type="ECO:0000256" key="2">
    <source>
        <dbReference type="ARBA" id="ARBA00004651"/>
    </source>
</evidence>